<dbReference type="InterPro" id="IPR014916">
    <property type="entry name" value="KapB"/>
</dbReference>
<keyword evidence="1" id="KW-0808">Transferase</keyword>
<dbReference type="RefSeq" id="WP_277564596.1">
    <property type="nucleotide sequence ID" value="NZ_JAPDHZ010000002.1"/>
</dbReference>
<organism evidence="1 2">
    <name type="scientific">Cohnella ginsengisoli</name>
    <dbReference type="NCBI Taxonomy" id="425004"/>
    <lineage>
        <taxon>Bacteria</taxon>
        <taxon>Bacillati</taxon>
        <taxon>Bacillota</taxon>
        <taxon>Bacilli</taxon>
        <taxon>Bacillales</taxon>
        <taxon>Paenibacillaceae</taxon>
        <taxon>Cohnella</taxon>
    </lineage>
</organism>
<keyword evidence="1" id="KW-0418">Kinase</keyword>
<dbReference type="GO" id="GO:0016301">
    <property type="term" value="F:kinase activity"/>
    <property type="evidence" value="ECO:0007669"/>
    <property type="project" value="UniProtKB-KW"/>
</dbReference>
<proteinExistence type="predicted"/>
<dbReference type="EMBL" id="JAPDHZ010000002">
    <property type="protein sequence ID" value="MDG0790802.1"/>
    <property type="molecule type" value="Genomic_DNA"/>
</dbReference>
<dbReference type="SUPFAM" id="SSF141251">
    <property type="entry name" value="Kinase-associated protein B-like"/>
    <property type="match status" value="1"/>
</dbReference>
<gene>
    <name evidence="1" type="ORF">OMP38_07965</name>
</gene>
<reference evidence="1 2" key="1">
    <citation type="submission" date="2022-10" db="EMBL/GenBank/DDBJ databases">
        <title>Comparative genomic analysis of Cohnella hashimotonis sp. nov., isolated from the International Space Station.</title>
        <authorList>
            <person name="Simpson A."/>
            <person name="Venkateswaran K."/>
        </authorList>
    </citation>
    <scope>NUCLEOTIDE SEQUENCE [LARGE SCALE GENOMIC DNA]</scope>
    <source>
        <strain evidence="1 2">DSM 18997</strain>
    </source>
</reference>
<evidence type="ECO:0000313" key="2">
    <source>
        <dbReference type="Proteomes" id="UP001153387"/>
    </source>
</evidence>
<keyword evidence="2" id="KW-1185">Reference proteome</keyword>
<accession>A0A9X4KIL4</accession>
<dbReference type="Pfam" id="PF08810">
    <property type="entry name" value="KapB"/>
    <property type="match status" value="1"/>
</dbReference>
<protein>
    <submittedName>
        <fullName evidence="1">Kinase-associated lipoprotein B</fullName>
    </submittedName>
</protein>
<dbReference type="InterPro" id="IPR038080">
    <property type="entry name" value="KapB_sf"/>
</dbReference>
<dbReference type="Proteomes" id="UP001153387">
    <property type="component" value="Unassembled WGS sequence"/>
</dbReference>
<keyword evidence="1" id="KW-0449">Lipoprotein</keyword>
<dbReference type="Gene3D" id="2.30.30.430">
    <property type="entry name" value="Kinase associated protein B domain"/>
    <property type="match status" value="1"/>
</dbReference>
<dbReference type="SMART" id="SM01298">
    <property type="entry name" value="KapB"/>
    <property type="match status" value="1"/>
</dbReference>
<sequence length="137" mass="15901">MLEVGQIVKAEHKTGQYIGKVASADERRALVEIMAVLRHPQQGDLHSAYDPDAALFHERRASAEREKVWVMLRDAVPYAGEVPAYRESLAAAWETEIRRIDRMRRWSEQCLQCLDTLREGLWPAFRIVSQDRARKRD</sequence>
<dbReference type="AlphaFoldDB" id="A0A9X4KIL4"/>
<name>A0A9X4KIL4_9BACL</name>
<evidence type="ECO:0000313" key="1">
    <source>
        <dbReference type="EMBL" id="MDG0790802.1"/>
    </source>
</evidence>
<comment type="caution">
    <text evidence="1">The sequence shown here is derived from an EMBL/GenBank/DDBJ whole genome shotgun (WGS) entry which is preliminary data.</text>
</comment>